<accession>A0AAD9SNE4</accession>
<proteinExistence type="predicted"/>
<name>A0AAD9SNE4_PHOAM</name>
<keyword evidence="2" id="KW-1185">Reference proteome</keyword>
<reference evidence="1" key="1">
    <citation type="submission" date="2023-06" db="EMBL/GenBank/DDBJ databases">
        <authorList>
            <person name="Noh H."/>
        </authorList>
    </citation>
    <scope>NUCLEOTIDE SEQUENCE</scope>
    <source>
        <strain evidence="1">DUCC20226</strain>
    </source>
</reference>
<comment type="caution">
    <text evidence="1">The sequence shown here is derived from an EMBL/GenBank/DDBJ whole genome shotgun (WGS) entry which is preliminary data.</text>
</comment>
<dbReference type="Gene3D" id="1.25.40.10">
    <property type="entry name" value="Tetratricopeptide repeat domain"/>
    <property type="match status" value="1"/>
</dbReference>
<dbReference type="AlphaFoldDB" id="A0AAD9SNE4"/>
<dbReference type="SUPFAM" id="SSF48452">
    <property type="entry name" value="TPR-like"/>
    <property type="match status" value="1"/>
</dbReference>
<evidence type="ECO:0000313" key="2">
    <source>
        <dbReference type="Proteomes" id="UP001265746"/>
    </source>
</evidence>
<dbReference type="InterPro" id="IPR011990">
    <property type="entry name" value="TPR-like_helical_dom_sf"/>
</dbReference>
<dbReference type="Proteomes" id="UP001265746">
    <property type="component" value="Unassembled WGS sequence"/>
</dbReference>
<protein>
    <submittedName>
        <fullName evidence="1">Uncharacterized protein</fullName>
    </submittedName>
</protein>
<dbReference type="EMBL" id="JAUJFL010000002">
    <property type="protein sequence ID" value="KAK2611751.1"/>
    <property type="molecule type" value="Genomic_DNA"/>
</dbReference>
<evidence type="ECO:0000313" key="1">
    <source>
        <dbReference type="EMBL" id="KAK2611751.1"/>
    </source>
</evidence>
<gene>
    <name evidence="1" type="ORF">N8I77_005075</name>
</gene>
<organism evidence="1 2">
    <name type="scientific">Phomopsis amygdali</name>
    <name type="common">Fusicoccum amygdali</name>
    <dbReference type="NCBI Taxonomy" id="1214568"/>
    <lineage>
        <taxon>Eukaryota</taxon>
        <taxon>Fungi</taxon>
        <taxon>Dikarya</taxon>
        <taxon>Ascomycota</taxon>
        <taxon>Pezizomycotina</taxon>
        <taxon>Sordariomycetes</taxon>
        <taxon>Sordariomycetidae</taxon>
        <taxon>Diaporthales</taxon>
        <taxon>Diaporthaceae</taxon>
        <taxon>Diaporthe</taxon>
    </lineage>
</organism>
<sequence>MDIATDKLVLRARQQGPSAEAILKVMSLLDPEMQQGVPEEVLFAGVGKFQASSAPVYTNEYRYDSRYPQDMDDFFIELRCLEAARLVHTTLDRGSVFNKMNKAHRDRIWDRIGTRVAQIGEHGVSEAEYEYRDDLHEVFNTAIALVTAVWPFAGICDHNDTERLNKMAEIKYLFLSLVKTLAFLGPAVKQARVDIQLFALMNDFQRMTIFHQRLRKTSQCFAKLSQEFLEYLRDDGYETLRLVDPYSWAKLATNYPDDDFSALAVMDPEVDKVHHFKYSKILSDSHRYQGITALYTGSHITATRHLGKWFDMLLVRISDYDDHDDKMTLAVAYNYLGMAMMRKPTPNVEGAKKLWIRACKKMELWEAPEGRMPPGFSIFPYPYANLALLAAYYGGPVSLIDRYLQAVVKSMNRNGDSSVPHNIEDGLNLVWSGNIYLMRGQHDLAYHYHKKGLDVLKETCLKDSVEVSWAHYRLAVDRFNRGEYEDVISILSSSTPRFWKETPYQRAQKARMLWKLGCAERADGDLDFGRQTGDEALQLRRELLPDERDFSEPDSTDVDWEKVVFYMYR</sequence>